<dbReference type="AlphaFoldDB" id="A0A8T1PNY8"/>
<evidence type="ECO:0008006" key="5">
    <source>
        <dbReference type="Google" id="ProtNLM"/>
    </source>
</evidence>
<dbReference type="Pfam" id="PF03478">
    <property type="entry name" value="Beta-prop_KIB1-4"/>
    <property type="match status" value="1"/>
</dbReference>
<dbReference type="PANTHER" id="PTHR44259:SF114">
    <property type="entry name" value="OS06G0707300 PROTEIN"/>
    <property type="match status" value="1"/>
</dbReference>
<feature type="domain" description="F-box" evidence="1">
    <location>
        <begin position="42"/>
        <end position="81"/>
    </location>
</feature>
<evidence type="ECO:0000313" key="3">
    <source>
        <dbReference type="EMBL" id="KAG6644685.1"/>
    </source>
</evidence>
<protein>
    <recommendedName>
        <fullName evidence="5">DUF295 domain-containing protein</fullName>
    </recommendedName>
</protein>
<dbReference type="EMBL" id="CM031816">
    <property type="protein sequence ID" value="KAG6644685.1"/>
    <property type="molecule type" value="Genomic_DNA"/>
</dbReference>
<keyword evidence="4" id="KW-1185">Reference proteome</keyword>
<gene>
    <name evidence="3" type="ORF">CIPAW_08G069900</name>
</gene>
<dbReference type="InterPro" id="IPR001810">
    <property type="entry name" value="F-box_dom"/>
</dbReference>
<evidence type="ECO:0000313" key="4">
    <source>
        <dbReference type="Proteomes" id="UP000811609"/>
    </source>
</evidence>
<reference evidence="3" key="1">
    <citation type="submission" date="2020-12" db="EMBL/GenBank/DDBJ databases">
        <title>WGS assembly of Carya illinoinensis cv. Pawnee.</title>
        <authorList>
            <person name="Platts A."/>
            <person name="Shu S."/>
            <person name="Wright S."/>
            <person name="Barry K."/>
            <person name="Edger P."/>
            <person name="Pires J.C."/>
            <person name="Schmutz J."/>
        </authorList>
    </citation>
    <scope>NUCLEOTIDE SEQUENCE</scope>
    <source>
        <tissue evidence="3">Leaf</tissue>
    </source>
</reference>
<dbReference type="InterPro" id="IPR050942">
    <property type="entry name" value="F-box_BR-signaling"/>
</dbReference>
<accession>A0A8T1PNY8</accession>
<feature type="domain" description="KIB1-4 beta-propeller" evidence="2">
    <location>
        <begin position="105"/>
        <end position="403"/>
    </location>
</feature>
<comment type="caution">
    <text evidence="3">The sequence shown here is derived from an EMBL/GenBank/DDBJ whole genome shotgun (WGS) entry which is preliminary data.</text>
</comment>
<evidence type="ECO:0000259" key="2">
    <source>
        <dbReference type="Pfam" id="PF03478"/>
    </source>
</evidence>
<organism evidence="3 4">
    <name type="scientific">Carya illinoinensis</name>
    <name type="common">Pecan</name>
    <dbReference type="NCBI Taxonomy" id="32201"/>
    <lineage>
        <taxon>Eukaryota</taxon>
        <taxon>Viridiplantae</taxon>
        <taxon>Streptophyta</taxon>
        <taxon>Embryophyta</taxon>
        <taxon>Tracheophyta</taxon>
        <taxon>Spermatophyta</taxon>
        <taxon>Magnoliopsida</taxon>
        <taxon>eudicotyledons</taxon>
        <taxon>Gunneridae</taxon>
        <taxon>Pentapetalae</taxon>
        <taxon>rosids</taxon>
        <taxon>fabids</taxon>
        <taxon>Fagales</taxon>
        <taxon>Juglandaceae</taxon>
        <taxon>Carya</taxon>
    </lineage>
</organism>
<dbReference type="Pfam" id="PF00646">
    <property type="entry name" value="F-box"/>
    <property type="match status" value="1"/>
</dbReference>
<evidence type="ECO:0000259" key="1">
    <source>
        <dbReference type="Pfam" id="PF00646"/>
    </source>
</evidence>
<proteinExistence type="predicted"/>
<dbReference type="Proteomes" id="UP000811609">
    <property type="component" value="Chromosome 8"/>
</dbReference>
<name>A0A8T1PNY8_CARIL</name>
<dbReference type="PANTHER" id="PTHR44259">
    <property type="entry name" value="OS07G0183000 PROTEIN-RELATED"/>
    <property type="match status" value="1"/>
</dbReference>
<dbReference type="InterPro" id="IPR005174">
    <property type="entry name" value="KIB1-4_b-propeller"/>
</dbReference>
<sequence length="436" mass="50024">MVSIERDAPKFRPFPKSSCVSNPREFEFLHLIWKIVEMAVDWTQLPQELFESISKCLTIYADYLRFRAVCHSWRSSVSNIPRHLPPQLPWLMLPYTQSLQSHLAFFDFSAQSLHLLELPEAASHRKRRCGSSHGWLVILGETPEVLLLNPLTRSKIHLPPLSTFPYVLSFNYSEVGKEYELRGTFGAIHRLGLREMRDSFIKKVVLSSSPQSDNNNNKNYIALAILLQPDILAYCKNGDQSWTLLHSATFFCEDVIYHKDLFYAVDKQGAIAVCDLHSGSPSVSITRMPIESRSDMRYLVNSEDELLMVTRYVELHYDDISPYSLNAFYKTVRFEVFRMVWSGPQWEKVTSLGDRMLFIGQNSSFSLPASDFPGCLGNCIYFTDDDCEFNLDSDFGEYDLGIFKICDGSIEPLPCYQRNPHSQVHGPPIWVTPNPC</sequence>